<dbReference type="FunFam" id="4.10.400.10:FF:000118">
    <property type="entry name" value="Basement membrane-specific heparan sulfate proteoglycan core protein"/>
    <property type="match status" value="1"/>
</dbReference>
<dbReference type="SMART" id="SM00281">
    <property type="entry name" value="LamB"/>
    <property type="match status" value="3"/>
</dbReference>
<dbReference type="PROSITE" id="PS50068">
    <property type="entry name" value="LDLRA_2"/>
    <property type="match status" value="6"/>
</dbReference>
<dbReference type="InterPro" id="IPR003599">
    <property type="entry name" value="Ig_sub"/>
</dbReference>
<feature type="domain" description="Laminin IV type A" evidence="16">
    <location>
        <begin position="1232"/>
        <end position="1411"/>
    </location>
</feature>
<evidence type="ECO:0000256" key="6">
    <source>
        <dbReference type="ARBA" id="ARBA00022869"/>
    </source>
</evidence>
<dbReference type="InterPro" id="IPR003598">
    <property type="entry name" value="Ig_sub2"/>
</dbReference>
<evidence type="ECO:0000313" key="18">
    <source>
        <dbReference type="Proteomes" id="UP001497623"/>
    </source>
</evidence>
<feature type="domain" description="Ig-like" evidence="15">
    <location>
        <begin position="133"/>
        <end position="221"/>
    </location>
</feature>
<keyword evidence="4" id="KW-0732">Signal</keyword>
<feature type="disulfide bond" evidence="12">
    <location>
        <begin position="61"/>
        <end position="79"/>
    </location>
</feature>
<dbReference type="InterPro" id="IPR000034">
    <property type="entry name" value="Laminin_IV"/>
</dbReference>
<dbReference type="CDD" id="cd00112">
    <property type="entry name" value="LDLa"/>
    <property type="match status" value="6"/>
</dbReference>
<evidence type="ECO:0000256" key="3">
    <source>
        <dbReference type="ARBA" id="ARBA00022530"/>
    </source>
</evidence>
<dbReference type="InterPro" id="IPR056863">
    <property type="entry name" value="LMN_ATRN_NET-like_EGF"/>
</dbReference>
<evidence type="ECO:0000256" key="11">
    <source>
        <dbReference type="ARBA" id="ARBA00023292"/>
    </source>
</evidence>
<feature type="disulfide bond" evidence="12">
    <location>
        <begin position="238"/>
        <end position="250"/>
    </location>
</feature>
<keyword evidence="7" id="KW-0130">Cell adhesion</keyword>
<dbReference type="PROSITE" id="PS01209">
    <property type="entry name" value="LDLRA_1"/>
    <property type="match status" value="2"/>
</dbReference>
<dbReference type="PANTHER" id="PTHR10574:SF406">
    <property type="entry name" value="LAMININ SUBUNIT ALPHA 5"/>
    <property type="match status" value="1"/>
</dbReference>
<feature type="disulfide bond" evidence="12">
    <location>
        <begin position="36"/>
        <end position="51"/>
    </location>
</feature>
<feature type="disulfide bond" evidence="13">
    <location>
        <begin position="1137"/>
        <end position="1151"/>
    </location>
</feature>
<keyword evidence="9 13" id="KW-1015">Disulfide bond</keyword>
<dbReference type="SMART" id="SM00408">
    <property type="entry name" value="IGc2"/>
    <property type="match status" value="3"/>
</dbReference>
<feature type="domain" description="Laminin EGF-like" evidence="14">
    <location>
        <begin position="1106"/>
        <end position="1153"/>
    </location>
</feature>
<keyword evidence="3" id="KW-0272">Extracellular matrix</keyword>
<evidence type="ECO:0008006" key="19">
    <source>
        <dbReference type="Google" id="ProtNLM"/>
    </source>
</evidence>
<feature type="domain" description="Ig-like" evidence="15">
    <location>
        <begin position="1482"/>
        <end position="1570"/>
    </location>
</feature>
<dbReference type="FunFam" id="2.10.25.10:FF:000065">
    <property type="entry name" value="Laminin subunit beta 1"/>
    <property type="match status" value="1"/>
</dbReference>
<dbReference type="InterPro" id="IPR036179">
    <property type="entry name" value="Ig-like_dom_sf"/>
</dbReference>
<feature type="disulfide bond" evidence="12">
    <location>
        <begin position="24"/>
        <end position="42"/>
    </location>
</feature>
<dbReference type="GO" id="GO:0005604">
    <property type="term" value="C:basement membrane"/>
    <property type="evidence" value="ECO:0007669"/>
    <property type="project" value="UniProtKB-SubCell"/>
</dbReference>
<dbReference type="InterPro" id="IPR036055">
    <property type="entry name" value="LDL_receptor-like_sf"/>
</dbReference>
<dbReference type="InterPro" id="IPR013098">
    <property type="entry name" value="Ig_I-set"/>
</dbReference>
<dbReference type="InterPro" id="IPR050440">
    <property type="entry name" value="Laminin/Netrin_ECM"/>
</dbReference>
<feature type="disulfide bond" evidence="13">
    <location>
        <begin position="1125"/>
        <end position="1134"/>
    </location>
</feature>
<dbReference type="InterPro" id="IPR000742">
    <property type="entry name" value="EGF"/>
</dbReference>
<evidence type="ECO:0000256" key="7">
    <source>
        <dbReference type="ARBA" id="ARBA00022889"/>
    </source>
</evidence>
<keyword evidence="11 13" id="KW-0424">Laminin EGF-like domain</keyword>
<keyword evidence="18" id="KW-1185">Reference proteome</keyword>
<reference evidence="17 18" key="1">
    <citation type="submission" date="2024-05" db="EMBL/GenBank/DDBJ databases">
        <authorList>
            <person name="Wallberg A."/>
        </authorList>
    </citation>
    <scope>NUCLEOTIDE SEQUENCE [LARGE SCALE GENOMIC DNA]</scope>
</reference>
<feature type="disulfide bond" evidence="12">
    <location>
        <begin position="17"/>
        <end position="29"/>
    </location>
</feature>
<comment type="caution">
    <text evidence="13">Lacks conserved residue(s) required for the propagation of feature annotation.</text>
</comment>
<evidence type="ECO:0000259" key="15">
    <source>
        <dbReference type="PROSITE" id="PS50835"/>
    </source>
</evidence>
<dbReference type="FunFam" id="4.10.400.10:FF:000034">
    <property type="entry name" value="Low-density lipoprotein receptor-related protein 2"/>
    <property type="match status" value="1"/>
</dbReference>
<evidence type="ECO:0000256" key="9">
    <source>
        <dbReference type="ARBA" id="ARBA00023157"/>
    </source>
</evidence>
<evidence type="ECO:0000256" key="4">
    <source>
        <dbReference type="ARBA" id="ARBA00022729"/>
    </source>
</evidence>
<dbReference type="SMART" id="SM00192">
    <property type="entry name" value="LDLa"/>
    <property type="match status" value="6"/>
</dbReference>
<keyword evidence="2" id="KW-0964">Secreted</keyword>
<feature type="disulfide bond" evidence="12">
    <location>
        <begin position="257"/>
        <end position="272"/>
    </location>
</feature>
<keyword evidence="8" id="KW-0175">Coiled coil</keyword>
<dbReference type="GO" id="GO:0030154">
    <property type="term" value="P:cell differentiation"/>
    <property type="evidence" value="ECO:0007669"/>
    <property type="project" value="UniProtKB-ARBA"/>
</dbReference>
<dbReference type="InterPro" id="IPR002049">
    <property type="entry name" value="LE_dom"/>
</dbReference>
<feature type="disulfide bond" evidence="12">
    <location>
        <begin position="341"/>
        <end position="356"/>
    </location>
</feature>
<feature type="domain" description="Laminin IV type A" evidence="16">
    <location>
        <begin position="503"/>
        <end position="702"/>
    </location>
</feature>
<dbReference type="SUPFAM" id="SSF48726">
    <property type="entry name" value="Immunoglobulin"/>
    <property type="match status" value="3"/>
</dbReference>
<dbReference type="Gene3D" id="2.170.300.10">
    <property type="entry name" value="Tie2 ligand-binding domain superfamily"/>
    <property type="match status" value="2"/>
</dbReference>
<dbReference type="Gene3D" id="4.10.400.10">
    <property type="entry name" value="Low-density Lipoprotein Receptor"/>
    <property type="match status" value="6"/>
</dbReference>
<dbReference type="InterPro" id="IPR013783">
    <property type="entry name" value="Ig-like_fold"/>
</dbReference>
<organism evidence="17 18">
    <name type="scientific">Meganyctiphanes norvegica</name>
    <name type="common">Northern krill</name>
    <name type="synonym">Thysanopoda norvegica</name>
    <dbReference type="NCBI Taxonomy" id="48144"/>
    <lineage>
        <taxon>Eukaryota</taxon>
        <taxon>Metazoa</taxon>
        <taxon>Ecdysozoa</taxon>
        <taxon>Arthropoda</taxon>
        <taxon>Crustacea</taxon>
        <taxon>Multicrustacea</taxon>
        <taxon>Malacostraca</taxon>
        <taxon>Eumalacostraca</taxon>
        <taxon>Eucarida</taxon>
        <taxon>Euphausiacea</taxon>
        <taxon>Euphausiidae</taxon>
        <taxon>Meganyctiphanes</taxon>
    </lineage>
</organism>
<keyword evidence="6" id="KW-0084">Basement membrane</keyword>
<protein>
    <recommendedName>
        <fullName evidence="19">Basement membrane-specific heparan sulfate proteoglycan core protein</fullName>
    </recommendedName>
</protein>
<feature type="disulfide bond" evidence="12">
    <location>
        <begin position="245"/>
        <end position="263"/>
    </location>
</feature>
<feature type="disulfide bond" evidence="12">
    <location>
        <begin position="277"/>
        <end position="289"/>
    </location>
</feature>
<dbReference type="PROSITE" id="PS00022">
    <property type="entry name" value="EGF_1"/>
    <property type="match status" value="1"/>
</dbReference>
<proteinExistence type="predicted"/>
<dbReference type="Pfam" id="PF07679">
    <property type="entry name" value="I-set"/>
    <property type="match status" value="1"/>
</dbReference>
<dbReference type="GO" id="GO:0009888">
    <property type="term" value="P:tissue development"/>
    <property type="evidence" value="ECO:0007669"/>
    <property type="project" value="TreeGrafter"/>
</dbReference>
<dbReference type="Proteomes" id="UP001497623">
    <property type="component" value="Unassembled WGS sequence"/>
</dbReference>
<sequence length="1628" mass="180716">DERDCQTPTAPPPPPGCSSSEFTCSNGQCVFLSGRCNGQRDCNDGSDEIGCPPTVPPRFLCRNQQVIDSDKECDGNRDCADGSDEHSECGCGFGAWQCRDRSRCISEQSRCDGRIDCPDNSDEDCGNPNPPQPGNGLNLKTYPTEQSIHESREVVFQCRDEGPARAAVRWVRGGGSPLPPGSTDTRGRLTIPNIQVNHAGSYYCEAQGMPQNTPGRRVVVTLKVTKLTIVTPPPAVVCGVNEATCMSGECVSKSAVCNGVYDCSDGSDEMRCNPLGCEPNEFQCNNKRCVLKTWLCDSDDDCGDNSDEEECPDDEPLDGSCRYNEFTCNSGNQCIPKSFHCDGETDCQDDSDEIGCSKPQVIEPPCRETIVVRGETFTMECRAIGMPMPTIIWRLNWGHVPNTCTMTSEGGKGILTCPNAQVHHQGAYSCEAINSLGSVFAQPDCIVTVTGGPEVCTAPMFNVEATSPGECISCFCFNTSPNPVCHSTEMYISQIPPPRNEEFELVGVNLNQRQGNFEIRDSQYPIRSSFLSSRTQGSVKLNVRDRTSLGGPNDLIIFFSLPESHKGSQLKAYGGYLRYTIEYQSFGSGQQLAGPDVIIRGNGITLMHIHEETFRPNQRNQVDVRFWPGNWYKRVQGRGRQVQPQEPATRKDIMMVLRNMDLLLIRSLYEDSQYIDVTLSEVKLDTATFRDDLQGRAIYVEKCQCPPGYAGDSCEKCSPNYKEVEGPWPIKCVLDVECGPREYGDPANGIPCMPCPCPLTNPSNQFGSCYLDTAGQVTCNCPSCYTGSRCQQCAAGCEGNPNVVGGSCKPANGCNPIGSNSASVDPRTGRCECKKLTTGPKCDTCKRGSFYMNENNQFGCISCFCMGVTNQCRSSNYYREQTTSTFSNSVQGFELVNQYQTTEISESKIFADAGRQELVFRDNQRSPGGQEPYYWKLPQKFLGDKVTSYGGNLTYTLRFEAQDGGQMSRNNAHDVEIYGNDVLLRHSLSGESGLRPGVEETISVPFYEQNWKRQDNNQANREHLLMALADLEYILIKATYTTFTKEVGLKEVRMDYAEERNSGQERAFAVEVCDCPEGHMGLSCEDCSPGFTRGLSGQYLGRCVRCDCNGHSDECHPETGVCNNCRDNTRGLYCDECLPGYAGNPQNGGRCIRNRGPCSCSLRGSVSEQCNRDDTCSCKQNVEGDNCDRCQPGYFHMSELNEEGCLKCWCNGATTQCSSTSYNRTQLPMQLFDNHGFTITNRQRTKNIQTQELRVDLEQNRLTYSGFNQLRDTQTYYWSLPTMFTGNRLTSYGGNLTVTQQFDAERTGAQFADADVIFKSSKGREFIWMNPDRLQTRQPKSYSVLLTEKSFTVNQQPASRDEFMEALANVEVILIRATMSAGMRSAYIQELTIDTAVSQETGYRQAVEVEQCRCPQEYTGLSCEQCKSGYYHDGRACKRCPCNGREESCQVDQNDQVICNCIQGWYGRDCGQTAPQTGSPIPTPTVPDPYITVTTGQTATFRCRGQTSGPQSQTSISWSREDNQVLPYGRSRNFLQDRDAILIISQTEVSDGGRYVCTVTDGFQFEQAIATLVVEESKKMFSQDSDKTNHPHTLMCISCIKWRYGIPTDCDYVISRIKLKGLLYREIA</sequence>
<feature type="domain" description="Ig-like" evidence="15">
    <location>
        <begin position="359"/>
        <end position="448"/>
    </location>
</feature>
<dbReference type="InterPro" id="IPR023415">
    <property type="entry name" value="LDLR_class-A_CS"/>
</dbReference>
<evidence type="ECO:0000313" key="17">
    <source>
        <dbReference type="EMBL" id="CAL4087148.1"/>
    </source>
</evidence>
<feature type="disulfide bond" evidence="12">
    <location>
        <begin position="296"/>
        <end position="311"/>
    </location>
</feature>
<dbReference type="PROSITE" id="PS01248">
    <property type="entry name" value="EGF_LAM_1"/>
    <property type="match status" value="3"/>
</dbReference>
<evidence type="ECO:0000259" key="14">
    <source>
        <dbReference type="PROSITE" id="PS50027"/>
    </source>
</evidence>
<dbReference type="Pfam" id="PF00053">
    <property type="entry name" value="EGF_laminin"/>
    <property type="match status" value="5"/>
</dbReference>
<dbReference type="Pfam" id="PF24973">
    <property type="entry name" value="EGF_LMN_ATRN"/>
    <property type="match status" value="1"/>
</dbReference>
<feature type="disulfide bond" evidence="13">
    <location>
        <begin position="833"/>
        <end position="842"/>
    </location>
</feature>
<dbReference type="PRINTS" id="PR00261">
    <property type="entry name" value="LDLRECEPTOR"/>
</dbReference>
<dbReference type="CDD" id="cd00055">
    <property type="entry name" value="EGF_Lam"/>
    <property type="match status" value="4"/>
</dbReference>
<feature type="disulfide bond" evidence="13">
    <location>
        <begin position="1158"/>
        <end position="1170"/>
    </location>
</feature>
<dbReference type="PROSITE" id="PS01186">
    <property type="entry name" value="EGF_2"/>
    <property type="match status" value="1"/>
</dbReference>
<dbReference type="PROSITE" id="PS50835">
    <property type="entry name" value="IG_LIKE"/>
    <property type="match status" value="3"/>
</dbReference>
<feature type="disulfide bond" evidence="12">
    <location>
        <begin position="284"/>
        <end position="302"/>
    </location>
</feature>
<feature type="disulfide bond" evidence="13">
    <location>
        <begin position="1178"/>
        <end position="1187"/>
    </location>
</feature>
<dbReference type="InterPro" id="IPR007110">
    <property type="entry name" value="Ig-like_dom"/>
</dbReference>
<dbReference type="InterPro" id="IPR009030">
    <property type="entry name" value="Growth_fac_rcpt_cys_sf"/>
</dbReference>
<dbReference type="PROSITE" id="PS50027">
    <property type="entry name" value="EGF_LAM_2"/>
    <property type="match status" value="3"/>
</dbReference>
<feature type="domain" description="Laminin EGF-like" evidence="14">
    <location>
        <begin position="1158"/>
        <end position="1207"/>
    </location>
</feature>
<keyword evidence="5" id="KW-0677">Repeat</keyword>
<comment type="caution">
    <text evidence="17">The sequence shown here is derived from an EMBL/GenBank/DDBJ whole genome shotgun (WGS) entry which is preliminary data.</text>
</comment>
<feature type="domain" description="Laminin EGF-like" evidence="14">
    <location>
        <begin position="814"/>
        <end position="862"/>
    </location>
</feature>
<dbReference type="EMBL" id="CAXKWB010007439">
    <property type="protein sequence ID" value="CAL4087148.1"/>
    <property type="molecule type" value="Genomic_DNA"/>
</dbReference>
<dbReference type="Gene3D" id="2.60.40.10">
    <property type="entry name" value="Immunoglobulins"/>
    <property type="match status" value="3"/>
</dbReference>
<name>A0AAV2QIV7_MEGNR</name>
<dbReference type="SUPFAM" id="SSF57196">
    <property type="entry name" value="EGF/Laminin"/>
    <property type="match status" value="1"/>
</dbReference>
<dbReference type="FunFam" id="2.10.25.10:FF:000090">
    <property type="entry name" value="laminin subunit alpha"/>
    <property type="match status" value="2"/>
</dbReference>
<feature type="domain" description="Laminin IV type A" evidence="16">
    <location>
        <begin position="888"/>
        <end position="1072"/>
    </location>
</feature>
<dbReference type="SMART" id="SM00409">
    <property type="entry name" value="IG"/>
    <property type="match status" value="3"/>
</dbReference>
<dbReference type="Gene3D" id="2.10.25.10">
    <property type="entry name" value="Laminin"/>
    <property type="match status" value="3"/>
</dbReference>
<evidence type="ECO:0000256" key="12">
    <source>
        <dbReference type="PROSITE-ProRule" id="PRU00124"/>
    </source>
</evidence>
<gene>
    <name evidence="17" type="ORF">MNOR_LOCUS13162</name>
</gene>
<dbReference type="Pfam" id="PF13927">
    <property type="entry name" value="Ig_3"/>
    <property type="match status" value="2"/>
</dbReference>
<evidence type="ECO:0000256" key="10">
    <source>
        <dbReference type="ARBA" id="ARBA00023180"/>
    </source>
</evidence>
<comment type="subcellular location">
    <subcellularLocation>
        <location evidence="1">Secreted</location>
        <location evidence="1">Extracellular space</location>
        <location evidence="1">Extracellular matrix</location>
        <location evidence="1">Basement membrane</location>
    </subcellularLocation>
</comment>
<accession>A0AAV2QIV7</accession>
<dbReference type="Pfam" id="PF00052">
    <property type="entry name" value="Laminin_B"/>
    <property type="match status" value="3"/>
</dbReference>
<evidence type="ECO:0000256" key="5">
    <source>
        <dbReference type="ARBA" id="ARBA00022737"/>
    </source>
</evidence>
<feature type="non-terminal residue" evidence="17">
    <location>
        <position position="1"/>
    </location>
</feature>
<dbReference type="PROSITE" id="PS51115">
    <property type="entry name" value="LAMININ_IVA"/>
    <property type="match status" value="3"/>
</dbReference>
<dbReference type="Pfam" id="PF00057">
    <property type="entry name" value="Ldl_recept_a"/>
    <property type="match status" value="5"/>
</dbReference>
<evidence type="ECO:0000256" key="2">
    <source>
        <dbReference type="ARBA" id="ARBA00022525"/>
    </source>
</evidence>
<dbReference type="SUPFAM" id="SSF57184">
    <property type="entry name" value="Growth factor receptor domain"/>
    <property type="match status" value="1"/>
</dbReference>
<evidence type="ECO:0000256" key="13">
    <source>
        <dbReference type="PROSITE-ProRule" id="PRU00460"/>
    </source>
</evidence>
<evidence type="ECO:0000259" key="16">
    <source>
        <dbReference type="PROSITE" id="PS51115"/>
    </source>
</evidence>
<dbReference type="PANTHER" id="PTHR10574">
    <property type="entry name" value="NETRIN/LAMININ-RELATED"/>
    <property type="match status" value="1"/>
</dbReference>
<dbReference type="InterPro" id="IPR002172">
    <property type="entry name" value="LDrepeatLR_classA_rpt"/>
</dbReference>
<dbReference type="SUPFAM" id="SSF57424">
    <property type="entry name" value="LDL receptor-like module"/>
    <property type="match status" value="6"/>
</dbReference>
<dbReference type="GO" id="GO:0009887">
    <property type="term" value="P:animal organ morphogenesis"/>
    <property type="evidence" value="ECO:0007669"/>
    <property type="project" value="TreeGrafter"/>
</dbReference>
<keyword evidence="10" id="KW-0325">Glycoprotein</keyword>
<evidence type="ECO:0000256" key="1">
    <source>
        <dbReference type="ARBA" id="ARBA00004302"/>
    </source>
</evidence>
<feature type="disulfide bond" evidence="13">
    <location>
        <begin position="814"/>
        <end position="831"/>
    </location>
</feature>
<dbReference type="SMART" id="SM00180">
    <property type="entry name" value="EGF_Lam"/>
    <property type="match status" value="6"/>
</dbReference>
<evidence type="ECO:0000256" key="8">
    <source>
        <dbReference type="ARBA" id="ARBA00023054"/>
    </source>
</evidence>
<dbReference type="GO" id="GO:0007155">
    <property type="term" value="P:cell adhesion"/>
    <property type="evidence" value="ECO:0007669"/>
    <property type="project" value="UniProtKB-KW"/>
</dbReference>